<evidence type="ECO:0000313" key="2">
    <source>
        <dbReference type="EMBL" id="MBD7912320.1"/>
    </source>
</evidence>
<dbReference type="InterPro" id="IPR036689">
    <property type="entry name" value="ESAT-6-like_sf"/>
</dbReference>
<dbReference type="SUPFAM" id="SSF140453">
    <property type="entry name" value="EsxAB dimer-like"/>
    <property type="match status" value="1"/>
</dbReference>
<sequence length="98" mass="10742">MSQIRITPQELYDGASFTNDKASTIESELSALKSKIDEVTGNWEGAAQSSFIASFNELYSSFMQKFPPIIQGVAQQMQSAGQVLENADLEVSKAFQQS</sequence>
<dbReference type="RefSeq" id="WP_185966722.1">
    <property type="nucleotide sequence ID" value="NZ_JACSRA010000022.1"/>
</dbReference>
<dbReference type="NCBIfam" id="TIGR03930">
    <property type="entry name" value="WXG100_ESAT6"/>
    <property type="match status" value="1"/>
</dbReference>
<dbReference type="Proteomes" id="UP000627781">
    <property type="component" value="Unassembled WGS sequence"/>
</dbReference>
<dbReference type="Gene3D" id="1.10.287.1060">
    <property type="entry name" value="ESAT-6-like"/>
    <property type="match status" value="1"/>
</dbReference>
<comment type="caution">
    <text evidence="2">The sequence shown here is derived from an EMBL/GenBank/DDBJ whole genome shotgun (WGS) entry which is preliminary data.</text>
</comment>
<dbReference type="EMBL" id="JACSRA010000022">
    <property type="protein sequence ID" value="MBD7912320.1"/>
    <property type="molecule type" value="Genomic_DNA"/>
</dbReference>
<protein>
    <recommendedName>
        <fullName evidence="1">ESAT-6-like protein</fullName>
    </recommendedName>
</protein>
<accession>A0ABR8PVW4</accession>
<gene>
    <name evidence="2" type="ORF">H9661_13235</name>
</gene>
<comment type="similarity">
    <text evidence="1">Belongs to the WXG100 family.</text>
</comment>
<reference evidence="2 3" key="1">
    <citation type="submission" date="2020-08" db="EMBL/GenBank/DDBJ databases">
        <title>A Genomic Blueprint of the Chicken Gut Microbiome.</title>
        <authorList>
            <person name="Gilroy R."/>
            <person name="Ravi A."/>
            <person name="Getino M."/>
            <person name="Pursley I."/>
            <person name="Horton D.L."/>
            <person name="Alikhan N.-F."/>
            <person name="Baker D."/>
            <person name="Gharbi K."/>
            <person name="Hall N."/>
            <person name="Watson M."/>
            <person name="Adriaenssens E.M."/>
            <person name="Foster-Nyarko E."/>
            <person name="Jarju S."/>
            <person name="Secka A."/>
            <person name="Antonio M."/>
            <person name="Oren A."/>
            <person name="Chaudhuri R."/>
            <person name="La Ragione R.M."/>
            <person name="Hildebrand F."/>
            <person name="Pallen M.J."/>
        </authorList>
    </citation>
    <scope>NUCLEOTIDE SEQUENCE [LARGE SCALE GENOMIC DNA]</scope>
    <source>
        <strain evidence="2 3">Sa3CVN1</strain>
    </source>
</reference>
<proteinExistence type="inferred from homology"/>
<dbReference type="InterPro" id="IPR010310">
    <property type="entry name" value="T7SS_ESAT-6-like"/>
</dbReference>
<evidence type="ECO:0000313" key="3">
    <source>
        <dbReference type="Proteomes" id="UP000627781"/>
    </source>
</evidence>
<keyword evidence="3" id="KW-1185">Reference proteome</keyword>
<dbReference type="Pfam" id="PF06013">
    <property type="entry name" value="WXG100"/>
    <property type="match status" value="1"/>
</dbReference>
<evidence type="ECO:0000256" key="1">
    <source>
        <dbReference type="RuleBase" id="RU362001"/>
    </source>
</evidence>
<name>A0ABR8PVW4_9CLOT</name>
<organism evidence="2 3">
    <name type="scientific">Clostridium cibarium</name>
    <dbReference type="NCBI Taxonomy" id="2762247"/>
    <lineage>
        <taxon>Bacteria</taxon>
        <taxon>Bacillati</taxon>
        <taxon>Bacillota</taxon>
        <taxon>Clostridia</taxon>
        <taxon>Eubacteriales</taxon>
        <taxon>Clostridiaceae</taxon>
        <taxon>Clostridium</taxon>
    </lineage>
</organism>